<reference evidence="1" key="1">
    <citation type="submission" date="2020-10" db="EMBL/GenBank/DDBJ databases">
        <authorList>
            <person name="Castelo-Branco R."/>
            <person name="Eusebio N."/>
            <person name="Adriana R."/>
            <person name="Vieira A."/>
            <person name="Brugerolle De Fraissinette N."/>
            <person name="Rezende De Castro R."/>
            <person name="Schneider M.P."/>
            <person name="Vasconcelos V."/>
            <person name="Leao P.N."/>
        </authorList>
    </citation>
    <scope>NUCLEOTIDE SEQUENCE</scope>
    <source>
        <strain evidence="1">LEGE 11480</strain>
    </source>
</reference>
<gene>
    <name evidence="1" type="ORF">IQ266_09765</name>
</gene>
<name>A0A928VJZ7_9CYAN</name>
<organism evidence="1 2">
    <name type="scientific">Romeriopsis navalis LEGE 11480</name>
    <dbReference type="NCBI Taxonomy" id="2777977"/>
    <lineage>
        <taxon>Bacteria</taxon>
        <taxon>Bacillati</taxon>
        <taxon>Cyanobacteriota</taxon>
        <taxon>Cyanophyceae</taxon>
        <taxon>Leptolyngbyales</taxon>
        <taxon>Leptolyngbyaceae</taxon>
        <taxon>Romeriopsis</taxon>
        <taxon>Romeriopsis navalis</taxon>
    </lineage>
</organism>
<sequence length="128" mass="14817">RSINLLYCGTKKCSTYTGSHLDRDKDKSDLRRCPTGFYTNGYKKFPQIWPAADVYLRRCRKGRKPKPKPPSTLLCGTRKCKTSRSGLDRDKDKSDLRRCPSGYASKGYKKYPQAWPAADVYLRICRRK</sequence>
<feature type="non-terminal residue" evidence="1">
    <location>
        <position position="1"/>
    </location>
</feature>
<comment type="caution">
    <text evidence="1">The sequence shown here is derived from an EMBL/GenBank/DDBJ whole genome shotgun (WGS) entry which is preliminary data.</text>
</comment>
<keyword evidence="2" id="KW-1185">Reference proteome</keyword>
<proteinExistence type="predicted"/>
<accession>A0A928VJZ7</accession>
<evidence type="ECO:0000313" key="2">
    <source>
        <dbReference type="Proteomes" id="UP000625316"/>
    </source>
</evidence>
<dbReference type="EMBL" id="JADEXQ010000026">
    <property type="protein sequence ID" value="MBE9030013.1"/>
    <property type="molecule type" value="Genomic_DNA"/>
</dbReference>
<dbReference type="RefSeq" id="WP_264324838.1">
    <property type="nucleotide sequence ID" value="NZ_JADEXQ010000026.1"/>
</dbReference>
<dbReference type="AlphaFoldDB" id="A0A928VJZ7"/>
<dbReference type="Proteomes" id="UP000625316">
    <property type="component" value="Unassembled WGS sequence"/>
</dbReference>
<evidence type="ECO:0000313" key="1">
    <source>
        <dbReference type="EMBL" id="MBE9030013.1"/>
    </source>
</evidence>
<protein>
    <submittedName>
        <fullName evidence="1">Uncharacterized protein</fullName>
    </submittedName>
</protein>